<feature type="coiled-coil region" evidence="4">
    <location>
        <begin position="33"/>
        <end position="60"/>
    </location>
</feature>
<name>A0A831PN28_9BACT</name>
<gene>
    <name evidence="5" type="ORF">ENN90_15120</name>
</gene>
<reference evidence="5" key="1">
    <citation type="journal article" date="2020" name="mSystems">
        <title>Genome- and Community-Level Interaction Insights into Carbon Utilization and Element Cycling Functions of Hydrothermarchaeota in Hydrothermal Sediment.</title>
        <authorList>
            <person name="Zhou Z."/>
            <person name="Liu Y."/>
            <person name="Xu W."/>
            <person name="Pan J."/>
            <person name="Luo Z.H."/>
            <person name="Li M."/>
        </authorList>
    </citation>
    <scope>NUCLEOTIDE SEQUENCE [LARGE SCALE GENOMIC DNA]</scope>
    <source>
        <strain evidence="5">SpSt-1217</strain>
    </source>
</reference>
<protein>
    <submittedName>
        <fullName evidence="5">V-type ATP synthase subunit D</fullName>
    </submittedName>
</protein>
<evidence type="ECO:0000256" key="1">
    <source>
        <dbReference type="ARBA" id="ARBA00005850"/>
    </source>
</evidence>
<dbReference type="EMBL" id="DSDK01000848">
    <property type="protein sequence ID" value="HDR52927.1"/>
    <property type="molecule type" value="Genomic_DNA"/>
</dbReference>
<dbReference type="NCBIfam" id="NF002565">
    <property type="entry name" value="PRK02195.1"/>
    <property type="match status" value="1"/>
</dbReference>
<comment type="caution">
    <text evidence="5">The sequence shown here is derived from an EMBL/GenBank/DDBJ whole genome shotgun (WGS) entry which is preliminary data.</text>
</comment>
<evidence type="ECO:0000256" key="2">
    <source>
        <dbReference type="ARBA" id="ARBA00022448"/>
    </source>
</evidence>
<sequence length="203" mass="23807">MAIKFQYNKTALQALDKQLKVRERALPTLKNKESALRVEVKRAKDKAAELEKEYDRQIGSYENMARLWGEFDQSLIRIKDVELSSKKIAGVFTPVLEKIIFETNTDNLFNQPVWFPDGMSIIKKIAEVAIEREVFLKKMELLDFARKKTTQKVNLYEKVQIPGFQDAIRKIKRFLEDEDNLSKAAQKIVKDRQEKQRQEEVEV</sequence>
<organism evidence="5">
    <name type="scientific">Mariniphaga anaerophila</name>
    <dbReference type="NCBI Taxonomy" id="1484053"/>
    <lineage>
        <taxon>Bacteria</taxon>
        <taxon>Pseudomonadati</taxon>
        <taxon>Bacteroidota</taxon>
        <taxon>Bacteroidia</taxon>
        <taxon>Marinilabiliales</taxon>
        <taxon>Prolixibacteraceae</taxon>
        <taxon>Mariniphaga</taxon>
    </lineage>
</organism>
<evidence type="ECO:0000313" key="5">
    <source>
        <dbReference type="EMBL" id="HDR52927.1"/>
    </source>
</evidence>
<accession>A0A831PN28</accession>
<keyword evidence="2" id="KW-0813">Transport</keyword>
<comment type="similarity">
    <text evidence="1">Belongs to the V-ATPase D subunit family.</text>
</comment>
<dbReference type="PANTHER" id="PTHR11671">
    <property type="entry name" value="V-TYPE ATP SYNTHASE SUBUNIT D"/>
    <property type="match status" value="1"/>
</dbReference>
<dbReference type="Proteomes" id="UP000886047">
    <property type="component" value="Unassembled WGS sequence"/>
</dbReference>
<evidence type="ECO:0000256" key="3">
    <source>
        <dbReference type="ARBA" id="ARBA00023065"/>
    </source>
</evidence>
<keyword evidence="3" id="KW-0406">Ion transport</keyword>
<evidence type="ECO:0000256" key="4">
    <source>
        <dbReference type="SAM" id="Coils"/>
    </source>
</evidence>
<dbReference type="GO" id="GO:0046961">
    <property type="term" value="F:proton-transporting ATPase activity, rotational mechanism"/>
    <property type="evidence" value="ECO:0007669"/>
    <property type="project" value="InterPro"/>
</dbReference>
<dbReference type="Gene3D" id="1.10.287.3240">
    <property type="match status" value="1"/>
</dbReference>
<proteinExistence type="inferred from homology"/>
<dbReference type="Pfam" id="PF01813">
    <property type="entry name" value="ATP-synt_D"/>
    <property type="match status" value="1"/>
</dbReference>
<keyword evidence="4" id="KW-0175">Coiled coil</keyword>
<dbReference type="AlphaFoldDB" id="A0A831PN28"/>
<dbReference type="InterPro" id="IPR002699">
    <property type="entry name" value="V_ATPase_D"/>
</dbReference>